<feature type="transmembrane region" description="Helical" evidence="1">
    <location>
        <begin position="12"/>
        <end position="33"/>
    </location>
</feature>
<protein>
    <submittedName>
        <fullName evidence="3">Seven TM Receptor</fullName>
    </submittedName>
</protein>
<organism evidence="2 3">
    <name type="scientific">Caenorhabditis tropicalis</name>
    <dbReference type="NCBI Taxonomy" id="1561998"/>
    <lineage>
        <taxon>Eukaryota</taxon>
        <taxon>Metazoa</taxon>
        <taxon>Ecdysozoa</taxon>
        <taxon>Nematoda</taxon>
        <taxon>Chromadorea</taxon>
        <taxon>Rhabditida</taxon>
        <taxon>Rhabditina</taxon>
        <taxon>Rhabditomorpha</taxon>
        <taxon>Rhabditoidea</taxon>
        <taxon>Rhabditidae</taxon>
        <taxon>Peloderinae</taxon>
        <taxon>Caenorhabditis</taxon>
    </lineage>
</organism>
<keyword evidence="2" id="KW-1185">Reference proteome</keyword>
<dbReference type="AlphaFoldDB" id="A0A1I7V2P3"/>
<dbReference type="Pfam" id="PF10326">
    <property type="entry name" value="7TM_GPCR_Str"/>
    <property type="match status" value="1"/>
</dbReference>
<dbReference type="WBParaSite" id="Csp11.Scaffold630.g21788.t1">
    <property type="protein sequence ID" value="Csp11.Scaffold630.g21788.t1"/>
    <property type="gene ID" value="Csp11.Scaffold630.g21788"/>
</dbReference>
<dbReference type="Proteomes" id="UP000095282">
    <property type="component" value="Unplaced"/>
</dbReference>
<feature type="transmembrane region" description="Helical" evidence="1">
    <location>
        <begin position="45"/>
        <end position="69"/>
    </location>
</feature>
<dbReference type="PANTHER" id="PTHR46000">
    <property type="entry name" value="SEVEN TM RECEPTOR-RELATED"/>
    <property type="match status" value="1"/>
</dbReference>
<evidence type="ECO:0000256" key="1">
    <source>
        <dbReference type="SAM" id="Phobius"/>
    </source>
</evidence>
<evidence type="ECO:0000313" key="2">
    <source>
        <dbReference type="Proteomes" id="UP000095282"/>
    </source>
</evidence>
<feature type="transmembrane region" description="Helical" evidence="1">
    <location>
        <begin position="281"/>
        <end position="302"/>
    </location>
</feature>
<feature type="transmembrane region" description="Helical" evidence="1">
    <location>
        <begin position="89"/>
        <end position="112"/>
    </location>
</feature>
<keyword evidence="1" id="KW-1133">Transmembrane helix</keyword>
<dbReference type="PANTHER" id="PTHR46000:SF9">
    <property type="entry name" value="SEVEN TM RECEPTOR"/>
    <property type="match status" value="1"/>
</dbReference>
<feature type="transmembrane region" description="Helical" evidence="1">
    <location>
        <begin position="248"/>
        <end position="269"/>
    </location>
</feature>
<keyword evidence="1" id="KW-0472">Membrane</keyword>
<reference evidence="3" key="1">
    <citation type="submission" date="2016-11" db="UniProtKB">
        <authorList>
            <consortium name="WormBaseParasite"/>
        </authorList>
    </citation>
    <scope>IDENTIFICATION</scope>
</reference>
<proteinExistence type="predicted"/>
<keyword evidence="1" id="KW-0812">Transmembrane</keyword>
<sequence>MFDYLNLLSEKLGRVALFLSIFLGLILIPLTLFGIRKIFGTYKYLMVAFTSLGVVLAATETLFHVNLHLYNNGMIYFTLTPILENLEVMAVILSVYAGLYATTISLLAVQFLYRYWALFTLRLLKYFKNWKLIIWVFYCSFFGGLLSSCVFFLLKKDSVSEEYFQGEMMLRYNVSITEIPVLIILPFDSNGKVRWVDLMYIVMLSCIMGSQYLVMTYCGWMMHSRMELKLEHFSAALKHHHRQLFRTLVLQITTPTIFLFTPLIIVSYLPLAQLEISFPVRWVFCAISFYPVMDSIIVLVVVSEYRFAVQSREFKNPKKSEHCFRIMEKIPGEYKRIAYFRDCIMRQ</sequence>
<dbReference type="SUPFAM" id="SSF81321">
    <property type="entry name" value="Family A G protein-coupled receptor-like"/>
    <property type="match status" value="1"/>
</dbReference>
<dbReference type="InterPro" id="IPR019428">
    <property type="entry name" value="7TM_GPCR_serpentine_rcpt_Str"/>
</dbReference>
<feature type="transmembrane region" description="Helical" evidence="1">
    <location>
        <begin position="198"/>
        <end position="220"/>
    </location>
</feature>
<accession>A0A1I7V2P3</accession>
<name>A0A1I7V2P3_9PELO</name>
<feature type="transmembrane region" description="Helical" evidence="1">
    <location>
        <begin position="132"/>
        <end position="154"/>
    </location>
</feature>
<evidence type="ECO:0000313" key="3">
    <source>
        <dbReference type="WBParaSite" id="Csp11.Scaffold630.g21788.t1"/>
    </source>
</evidence>